<name>A0A564G4G0_9HYPH</name>
<evidence type="ECO:0000313" key="2">
    <source>
        <dbReference type="EMBL" id="GJD55224.1"/>
    </source>
</evidence>
<dbReference type="InterPro" id="IPR038726">
    <property type="entry name" value="PDDEXK_AddAB-type"/>
</dbReference>
<dbReference type="RefSeq" id="WP_144767582.1">
    <property type="nucleotide sequence ID" value="NZ_BPQI01000021.1"/>
</dbReference>
<reference evidence="2" key="3">
    <citation type="submission" date="2021-08" db="EMBL/GenBank/DDBJ databases">
        <authorList>
            <person name="Tani A."/>
            <person name="Ola A."/>
            <person name="Ogura Y."/>
            <person name="Katsura K."/>
            <person name="Hayashi T."/>
        </authorList>
    </citation>
    <scope>NUCLEOTIDE SEQUENCE</scope>
    <source>
        <strain evidence="2">DSM 22415</strain>
    </source>
</reference>
<dbReference type="EMBL" id="BPQI01000021">
    <property type="protein sequence ID" value="GJD55224.1"/>
    <property type="molecule type" value="Genomic_DNA"/>
</dbReference>
<evidence type="ECO:0000313" key="3">
    <source>
        <dbReference type="EMBL" id="VUF15197.1"/>
    </source>
</evidence>
<sequence>MQPVIPHEGMEPGVYFGLSEDAYHADPALGSTDLRRLLVAPSEFHWTWAGNPDPETQEDTDALTFGRAVHKLVLEGTNAFQGLYAPKPEGPDVLVTAEDMKVWLRNRGLLDKGTKESMADRIHAIDPGVKIQDVILAEAKRNGREILTDTAYRRIMLASAYITKNPHLARSFAGGQSEVSIFWIRRGVRLKARLDYLRVVRWQDRRCAVISDLKSFGRVKPGQPLAQAVTEAAAGYKHQAAHYMDGLAHAKRMIRDGIVHGFVDREWLERVATAQTMLFAFVFFKSQGSPYAQAKLLQPQNPLIEIAQRDVEAALDTFTTYHNHFGAAGPWVSLEEPQELSIDEVPRWLL</sequence>
<dbReference type="OrthoDB" id="8192864at2"/>
<dbReference type="Proteomes" id="UP000401717">
    <property type="component" value="Unassembled WGS sequence"/>
</dbReference>
<keyword evidence="5" id="KW-1185">Reference proteome</keyword>
<dbReference type="Gene3D" id="3.90.320.10">
    <property type="match status" value="1"/>
</dbReference>
<organism evidence="3 4">
    <name type="scientific">Methylobacterium dankookense</name>
    <dbReference type="NCBI Taxonomy" id="560405"/>
    <lineage>
        <taxon>Bacteria</taxon>
        <taxon>Pseudomonadati</taxon>
        <taxon>Pseudomonadota</taxon>
        <taxon>Alphaproteobacteria</taxon>
        <taxon>Hyphomicrobiales</taxon>
        <taxon>Methylobacteriaceae</taxon>
        <taxon>Methylobacterium</taxon>
    </lineage>
</organism>
<dbReference type="EMBL" id="CABFVH010000048">
    <property type="protein sequence ID" value="VUF15197.1"/>
    <property type="molecule type" value="Genomic_DNA"/>
</dbReference>
<feature type="domain" description="PD-(D/E)XK endonuclease-like" evidence="1">
    <location>
        <begin position="35"/>
        <end position="252"/>
    </location>
</feature>
<dbReference type="Pfam" id="PF12705">
    <property type="entry name" value="PDDEXK_1"/>
    <property type="match status" value="1"/>
</dbReference>
<dbReference type="Proteomes" id="UP001055303">
    <property type="component" value="Unassembled WGS sequence"/>
</dbReference>
<evidence type="ECO:0000313" key="5">
    <source>
        <dbReference type="Proteomes" id="UP001055303"/>
    </source>
</evidence>
<reference evidence="2" key="2">
    <citation type="journal article" date="2021" name="Front. Microbiol.">
        <title>Comprehensive Comparative Genomics and Phenotyping of Methylobacterium Species.</title>
        <authorList>
            <person name="Alessa O."/>
            <person name="Ogura Y."/>
            <person name="Fujitani Y."/>
            <person name="Takami H."/>
            <person name="Hayashi T."/>
            <person name="Sahin N."/>
            <person name="Tani A."/>
        </authorList>
    </citation>
    <scope>NUCLEOTIDE SEQUENCE</scope>
    <source>
        <strain evidence="2">DSM 22415</strain>
    </source>
</reference>
<reference evidence="3 4" key="1">
    <citation type="submission" date="2019-06" db="EMBL/GenBank/DDBJ databases">
        <authorList>
            <person name="Rodrigo-Torres L."/>
            <person name="Arahal R. D."/>
            <person name="Lucena T."/>
        </authorList>
    </citation>
    <scope>NUCLEOTIDE SEQUENCE [LARGE SCALE GENOMIC DNA]</scope>
    <source>
        <strain evidence="3 4">SW08-7</strain>
    </source>
</reference>
<evidence type="ECO:0000313" key="4">
    <source>
        <dbReference type="Proteomes" id="UP000401717"/>
    </source>
</evidence>
<dbReference type="InterPro" id="IPR011604">
    <property type="entry name" value="PDDEXK-like_dom_sf"/>
</dbReference>
<dbReference type="AlphaFoldDB" id="A0A564G4G0"/>
<evidence type="ECO:0000259" key="1">
    <source>
        <dbReference type="Pfam" id="PF12705"/>
    </source>
</evidence>
<gene>
    <name evidence="2" type="ORF">IFDJLNFL_1108</name>
    <name evidence="3" type="ORF">MTDSW087_04932</name>
</gene>
<proteinExistence type="predicted"/>
<accession>A0A564G4G0</accession>
<protein>
    <recommendedName>
        <fullName evidence="1">PD-(D/E)XK endonuclease-like domain-containing protein</fullName>
    </recommendedName>
</protein>